<sequence length="185" mass="21249">MKKTLIIIALLLFSFFTSGYKKPDYYTINSEKNAYIHNNKGLYYIRERMYYPAIEEFKNAISLSPDTQATAVFYNNLGQAYMAVGAPDLALDCFERAILQYSLNFNYYLNLADCYVALNMTNQKLQESASNSNPLNMIMRGILYEKTGNVKRAITTLDEFTYLEPDLVITPAVRAHIRQLVQESL</sequence>
<dbReference type="Proteomes" id="UP000824139">
    <property type="component" value="Unassembled WGS sequence"/>
</dbReference>
<accession>A0A9D1FVK0</accession>
<dbReference type="GO" id="GO:0046813">
    <property type="term" value="P:receptor-mediated virion attachment to host cell"/>
    <property type="evidence" value="ECO:0007669"/>
    <property type="project" value="TreeGrafter"/>
</dbReference>
<feature type="repeat" description="TPR" evidence="3">
    <location>
        <begin position="34"/>
        <end position="67"/>
    </location>
</feature>
<keyword evidence="2 3" id="KW-0802">TPR repeat</keyword>
<dbReference type="Pfam" id="PF13181">
    <property type="entry name" value="TPR_8"/>
    <property type="match status" value="1"/>
</dbReference>
<dbReference type="InterPro" id="IPR019734">
    <property type="entry name" value="TPR_rpt"/>
</dbReference>
<evidence type="ECO:0000256" key="3">
    <source>
        <dbReference type="PROSITE-ProRule" id="PRU00339"/>
    </source>
</evidence>
<feature type="repeat" description="TPR" evidence="3">
    <location>
        <begin position="71"/>
        <end position="104"/>
    </location>
</feature>
<dbReference type="PANTHER" id="PTHR44858:SF1">
    <property type="entry name" value="UDP-N-ACETYLGLUCOSAMINE--PEPTIDE N-ACETYLGLUCOSAMINYLTRANSFERASE SPINDLY-RELATED"/>
    <property type="match status" value="1"/>
</dbReference>
<name>A0A9D1FVK0_9BACT</name>
<reference evidence="4" key="1">
    <citation type="submission" date="2020-10" db="EMBL/GenBank/DDBJ databases">
        <authorList>
            <person name="Gilroy R."/>
        </authorList>
    </citation>
    <scope>NUCLEOTIDE SEQUENCE</scope>
    <source>
        <strain evidence="4">CHK152-2994</strain>
    </source>
</reference>
<proteinExistence type="predicted"/>
<dbReference type="InterPro" id="IPR011990">
    <property type="entry name" value="TPR-like_helical_dom_sf"/>
</dbReference>
<dbReference type="PANTHER" id="PTHR44858">
    <property type="entry name" value="TETRATRICOPEPTIDE REPEAT PROTEIN 6"/>
    <property type="match status" value="1"/>
</dbReference>
<evidence type="ECO:0000313" key="4">
    <source>
        <dbReference type="EMBL" id="HIS82842.1"/>
    </source>
</evidence>
<comment type="caution">
    <text evidence="4">The sequence shown here is derived from an EMBL/GenBank/DDBJ whole genome shotgun (WGS) entry which is preliminary data.</text>
</comment>
<dbReference type="Gene3D" id="1.25.40.10">
    <property type="entry name" value="Tetratricopeptide repeat domain"/>
    <property type="match status" value="1"/>
</dbReference>
<dbReference type="InterPro" id="IPR050498">
    <property type="entry name" value="Ycf3"/>
</dbReference>
<reference evidence="4" key="2">
    <citation type="journal article" date="2021" name="PeerJ">
        <title>Extensive microbial diversity within the chicken gut microbiome revealed by metagenomics and culture.</title>
        <authorList>
            <person name="Gilroy R."/>
            <person name="Ravi A."/>
            <person name="Getino M."/>
            <person name="Pursley I."/>
            <person name="Horton D.L."/>
            <person name="Alikhan N.F."/>
            <person name="Baker D."/>
            <person name="Gharbi K."/>
            <person name="Hall N."/>
            <person name="Watson M."/>
            <person name="Adriaenssens E.M."/>
            <person name="Foster-Nyarko E."/>
            <person name="Jarju S."/>
            <person name="Secka A."/>
            <person name="Antonio M."/>
            <person name="Oren A."/>
            <person name="Chaudhuri R.R."/>
            <person name="La Ragione R."/>
            <person name="Hildebrand F."/>
            <person name="Pallen M.J."/>
        </authorList>
    </citation>
    <scope>NUCLEOTIDE SEQUENCE</scope>
    <source>
        <strain evidence="4">CHK152-2994</strain>
    </source>
</reference>
<evidence type="ECO:0000256" key="1">
    <source>
        <dbReference type="ARBA" id="ARBA00022737"/>
    </source>
</evidence>
<dbReference type="Pfam" id="PF00515">
    <property type="entry name" value="TPR_1"/>
    <property type="match status" value="1"/>
</dbReference>
<evidence type="ECO:0000256" key="2">
    <source>
        <dbReference type="ARBA" id="ARBA00022803"/>
    </source>
</evidence>
<dbReference type="GO" id="GO:0009279">
    <property type="term" value="C:cell outer membrane"/>
    <property type="evidence" value="ECO:0007669"/>
    <property type="project" value="TreeGrafter"/>
</dbReference>
<organism evidence="4 5">
    <name type="scientific">Candidatus Scatenecus faecavium</name>
    <dbReference type="NCBI Taxonomy" id="2840915"/>
    <lineage>
        <taxon>Bacteria</taxon>
        <taxon>Candidatus Scatenecus</taxon>
    </lineage>
</organism>
<dbReference type="SUPFAM" id="SSF48452">
    <property type="entry name" value="TPR-like"/>
    <property type="match status" value="1"/>
</dbReference>
<gene>
    <name evidence="4" type="ORF">IAD41_04475</name>
</gene>
<protein>
    <recommendedName>
        <fullName evidence="6">Tetratricopeptide repeat protein</fullName>
    </recommendedName>
</protein>
<dbReference type="EMBL" id="DVJO01000096">
    <property type="protein sequence ID" value="HIS82842.1"/>
    <property type="molecule type" value="Genomic_DNA"/>
</dbReference>
<dbReference type="PROSITE" id="PS50005">
    <property type="entry name" value="TPR"/>
    <property type="match status" value="2"/>
</dbReference>
<dbReference type="SMART" id="SM00028">
    <property type="entry name" value="TPR"/>
    <property type="match status" value="2"/>
</dbReference>
<dbReference type="AlphaFoldDB" id="A0A9D1FVK0"/>
<evidence type="ECO:0000313" key="5">
    <source>
        <dbReference type="Proteomes" id="UP000824139"/>
    </source>
</evidence>
<keyword evidence="1" id="KW-0677">Repeat</keyword>
<evidence type="ECO:0008006" key="6">
    <source>
        <dbReference type="Google" id="ProtNLM"/>
    </source>
</evidence>